<feature type="transmembrane region" description="Helical" evidence="7">
    <location>
        <begin position="173"/>
        <end position="197"/>
    </location>
</feature>
<keyword evidence="6 7" id="KW-0472">Membrane</keyword>
<feature type="transmembrane region" description="Helical" evidence="7">
    <location>
        <begin position="235"/>
        <end position="255"/>
    </location>
</feature>
<feature type="transmembrane region" description="Helical" evidence="7">
    <location>
        <begin position="372"/>
        <end position="392"/>
    </location>
</feature>
<gene>
    <name evidence="9" type="ORF">ACFFRN_35095</name>
</gene>
<keyword evidence="5 7" id="KW-1133">Transmembrane helix</keyword>
<name>A0ABV5Q8Q7_9ACTN</name>
<dbReference type="PANTHER" id="PTHR42718">
    <property type="entry name" value="MAJOR FACILITATOR SUPERFAMILY MULTIDRUG TRANSPORTER MFSC"/>
    <property type="match status" value="1"/>
</dbReference>
<dbReference type="InterPro" id="IPR036259">
    <property type="entry name" value="MFS_trans_sf"/>
</dbReference>
<feature type="transmembrane region" description="Helical" evidence="7">
    <location>
        <begin position="209"/>
        <end position="229"/>
    </location>
</feature>
<keyword evidence="2" id="KW-0813">Transport</keyword>
<sequence length="523" mass="53709">MTQATSRPLSGMPVKAGRKQWIGLAVLVLPVLLISVDLHVLSYALPFISASLSPSGSQLLWIIDIYPFMLAGLLLPMGTLGDRIGRRRLLMIGAAAFGAASVIAAFSSDSGMLIATRALLGVGGATLMPSTLSLIRNMFHDDGQRRAAIAVWTGAFAGGAMLGPLMGGALLEHFWWGSVFLVNLPVMAILLITAPLLLPESRDPRPGRFDLLGVALSLAAILPTIYGVQHIAQEGLGWPPVLAIAAGLASGAAFIQRQRTVPDPMLDVSLFRSGAFTAAIGANTLGVFAMVGSSLFTTQYLQMVMGAGPFEAGLYALPSAGTAMLSAALAPVLVRRIPPGLVVCLGLLIGAGGFALLALLDTSGRTTPLVAGIMLMAGGITLVLTVSSDLIIATAPPERAGSVAGLSQVATEFGGALGIAILGSIGTAVYRGHLTGHSPEGVSSQAAAAARETLGAALQVARHTSEPTGRALAAAAREAFTQGQHYAMITAAACLCLMAVLAPILLRAVRRSGQHARDSRPMG</sequence>
<keyword evidence="4 7" id="KW-0812">Transmembrane</keyword>
<evidence type="ECO:0000256" key="1">
    <source>
        <dbReference type="ARBA" id="ARBA00004651"/>
    </source>
</evidence>
<dbReference type="Gene3D" id="1.20.1720.10">
    <property type="entry name" value="Multidrug resistance protein D"/>
    <property type="match status" value="1"/>
</dbReference>
<dbReference type="Proteomes" id="UP001589646">
    <property type="component" value="Unassembled WGS sequence"/>
</dbReference>
<feature type="transmembrane region" description="Helical" evidence="7">
    <location>
        <begin position="315"/>
        <end position="334"/>
    </location>
</feature>
<evidence type="ECO:0000256" key="3">
    <source>
        <dbReference type="ARBA" id="ARBA00022475"/>
    </source>
</evidence>
<feature type="transmembrane region" description="Helical" evidence="7">
    <location>
        <begin position="413"/>
        <end position="430"/>
    </location>
</feature>
<feature type="transmembrane region" description="Helical" evidence="7">
    <location>
        <begin position="486"/>
        <end position="506"/>
    </location>
</feature>
<comment type="caution">
    <text evidence="9">The sequence shown here is derived from an EMBL/GenBank/DDBJ whole genome shotgun (WGS) entry which is preliminary data.</text>
</comment>
<feature type="transmembrane region" description="Helical" evidence="7">
    <location>
        <begin position="21"/>
        <end position="46"/>
    </location>
</feature>
<dbReference type="SUPFAM" id="SSF103473">
    <property type="entry name" value="MFS general substrate transporter"/>
    <property type="match status" value="1"/>
</dbReference>
<evidence type="ECO:0000256" key="7">
    <source>
        <dbReference type="SAM" id="Phobius"/>
    </source>
</evidence>
<evidence type="ECO:0000256" key="2">
    <source>
        <dbReference type="ARBA" id="ARBA00022448"/>
    </source>
</evidence>
<evidence type="ECO:0000256" key="5">
    <source>
        <dbReference type="ARBA" id="ARBA00022989"/>
    </source>
</evidence>
<dbReference type="Pfam" id="PF07690">
    <property type="entry name" value="MFS_1"/>
    <property type="match status" value="1"/>
</dbReference>
<feature type="transmembrane region" description="Helical" evidence="7">
    <location>
        <begin position="58"/>
        <end position="77"/>
    </location>
</feature>
<dbReference type="CDD" id="cd17321">
    <property type="entry name" value="MFS_MMR_MDR_like"/>
    <property type="match status" value="1"/>
</dbReference>
<feature type="transmembrane region" description="Helical" evidence="7">
    <location>
        <begin position="147"/>
        <end position="167"/>
    </location>
</feature>
<evidence type="ECO:0000313" key="9">
    <source>
        <dbReference type="EMBL" id="MFB9531858.1"/>
    </source>
</evidence>
<accession>A0ABV5Q8Q7</accession>
<feature type="transmembrane region" description="Helical" evidence="7">
    <location>
        <begin position="114"/>
        <end position="135"/>
    </location>
</feature>
<evidence type="ECO:0000256" key="6">
    <source>
        <dbReference type="ARBA" id="ARBA00023136"/>
    </source>
</evidence>
<comment type="subcellular location">
    <subcellularLocation>
        <location evidence="1">Cell membrane</location>
        <topology evidence="1">Multi-pass membrane protein</topology>
    </subcellularLocation>
</comment>
<feature type="transmembrane region" description="Helical" evidence="7">
    <location>
        <begin position="89"/>
        <end position="108"/>
    </location>
</feature>
<keyword evidence="3" id="KW-1003">Cell membrane</keyword>
<dbReference type="RefSeq" id="WP_346130877.1">
    <property type="nucleotide sequence ID" value="NZ_BAAAXC010000015.1"/>
</dbReference>
<dbReference type="InterPro" id="IPR011701">
    <property type="entry name" value="MFS"/>
</dbReference>
<dbReference type="EMBL" id="JBHMCE010000012">
    <property type="protein sequence ID" value="MFB9531858.1"/>
    <property type="molecule type" value="Genomic_DNA"/>
</dbReference>
<feature type="transmembrane region" description="Helical" evidence="7">
    <location>
        <begin position="275"/>
        <end position="295"/>
    </location>
</feature>
<proteinExistence type="predicted"/>
<dbReference type="Gene3D" id="1.20.1250.20">
    <property type="entry name" value="MFS general substrate transporter like domains"/>
    <property type="match status" value="1"/>
</dbReference>
<reference evidence="9 10" key="1">
    <citation type="submission" date="2024-09" db="EMBL/GenBank/DDBJ databases">
        <authorList>
            <person name="Sun Q."/>
            <person name="Mori K."/>
        </authorList>
    </citation>
    <scope>NUCLEOTIDE SEQUENCE [LARGE SCALE GENOMIC DNA]</scope>
    <source>
        <strain evidence="9 10">JCM 3323</strain>
    </source>
</reference>
<evidence type="ECO:0000256" key="4">
    <source>
        <dbReference type="ARBA" id="ARBA00022692"/>
    </source>
</evidence>
<dbReference type="PROSITE" id="PS50850">
    <property type="entry name" value="MFS"/>
    <property type="match status" value="1"/>
</dbReference>
<protein>
    <submittedName>
        <fullName evidence="9">MFS transporter</fullName>
    </submittedName>
</protein>
<keyword evidence="10" id="KW-1185">Reference proteome</keyword>
<dbReference type="InterPro" id="IPR020846">
    <property type="entry name" value="MFS_dom"/>
</dbReference>
<feature type="transmembrane region" description="Helical" evidence="7">
    <location>
        <begin position="341"/>
        <end position="360"/>
    </location>
</feature>
<evidence type="ECO:0000259" key="8">
    <source>
        <dbReference type="PROSITE" id="PS50850"/>
    </source>
</evidence>
<evidence type="ECO:0000313" key="10">
    <source>
        <dbReference type="Proteomes" id="UP001589646"/>
    </source>
</evidence>
<feature type="domain" description="Major facilitator superfamily (MFS) profile" evidence="8">
    <location>
        <begin position="23"/>
        <end position="510"/>
    </location>
</feature>
<organism evidence="9 10">
    <name type="scientific">Nonomuraea roseola</name>
    <dbReference type="NCBI Taxonomy" id="46179"/>
    <lineage>
        <taxon>Bacteria</taxon>
        <taxon>Bacillati</taxon>
        <taxon>Actinomycetota</taxon>
        <taxon>Actinomycetes</taxon>
        <taxon>Streptosporangiales</taxon>
        <taxon>Streptosporangiaceae</taxon>
        <taxon>Nonomuraea</taxon>
    </lineage>
</organism>
<dbReference type="PANTHER" id="PTHR42718:SF47">
    <property type="entry name" value="METHYL VIOLOGEN RESISTANCE PROTEIN SMVA"/>
    <property type="match status" value="1"/>
</dbReference>